<gene>
    <name evidence="1" type="ORF">IWW38_003048</name>
</gene>
<protein>
    <submittedName>
        <fullName evidence="1">Uncharacterized protein</fullName>
    </submittedName>
</protein>
<feature type="non-terminal residue" evidence="1">
    <location>
        <position position="138"/>
    </location>
</feature>
<reference evidence="1" key="1">
    <citation type="submission" date="2022-07" db="EMBL/GenBank/DDBJ databases">
        <title>Phylogenomic reconstructions and comparative analyses of Kickxellomycotina fungi.</title>
        <authorList>
            <person name="Reynolds N.K."/>
            <person name="Stajich J.E."/>
            <person name="Barry K."/>
            <person name="Grigoriev I.V."/>
            <person name="Crous P."/>
            <person name="Smith M.E."/>
        </authorList>
    </citation>
    <scope>NUCLEOTIDE SEQUENCE</scope>
    <source>
        <strain evidence="1">CBS 190363</strain>
    </source>
</reference>
<evidence type="ECO:0000313" key="1">
    <source>
        <dbReference type="EMBL" id="KAJ2892893.1"/>
    </source>
</evidence>
<dbReference type="Proteomes" id="UP001139981">
    <property type="component" value="Unassembled WGS sequence"/>
</dbReference>
<sequence>MSNLSAFQLFPPHIVEAIVGHVFGCSRLRYGGLYPNSNESKVLQMPLLWVCYNFRAVVYERFCKAYELDLRDGDASSKIVAKYSWPSCLQSLDYPTHRLAKELHLHLDLWSVFLGKTTLRLLSTPFDGCAFSAVRKLS</sequence>
<proteinExistence type="predicted"/>
<accession>A0ACC1M2T0</accession>
<name>A0ACC1M2T0_9FUNG</name>
<comment type="caution">
    <text evidence="1">The sequence shown here is derived from an EMBL/GenBank/DDBJ whole genome shotgun (WGS) entry which is preliminary data.</text>
</comment>
<organism evidence="1 2">
    <name type="scientific">Coemansia aciculifera</name>
    <dbReference type="NCBI Taxonomy" id="417176"/>
    <lineage>
        <taxon>Eukaryota</taxon>
        <taxon>Fungi</taxon>
        <taxon>Fungi incertae sedis</taxon>
        <taxon>Zoopagomycota</taxon>
        <taxon>Kickxellomycotina</taxon>
        <taxon>Kickxellomycetes</taxon>
        <taxon>Kickxellales</taxon>
        <taxon>Kickxellaceae</taxon>
        <taxon>Coemansia</taxon>
    </lineage>
</organism>
<evidence type="ECO:0000313" key="2">
    <source>
        <dbReference type="Proteomes" id="UP001139981"/>
    </source>
</evidence>
<keyword evidence="2" id="KW-1185">Reference proteome</keyword>
<dbReference type="EMBL" id="JANBVB010000637">
    <property type="protein sequence ID" value="KAJ2892893.1"/>
    <property type="molecule type" value="Genomic_DNA"/>
</dbReference>